<keyword evidence="2 4" id="KW-1133">Transmembrane helix</keyword>
<dbReference type="Gene3D" id="1.20.1250.20">
    <property type="entry name" value="MFS general substrate transporter like domains"/>
    <property type="match status" value="1"/>
</dbReference>
<feature type="transmembrane region" description="Helical" evidence="4">
    <location>
        <begin position="310"/>
        <end position="327"/>
    </location>
</feature>
<feature type="transmembrane region" description="Helical" evidence="4">
    <location>
        <begin position="230"/>
        <end position="252"/>
    </location>
</feature>
<dbReference type="InterPro" id="IPR020846">
    <property type="entry name" value="MFS_dom"/>
</dbReference>
<dbReference type="PROSITE" id="PS50850">
    <property type="entry name" value="MFS"/>
    <property type="match status" value="1"/>
</dbReference>
<gene>
    <name evidence="6" type="ORF">WL29_19060</name>
</gene>
<dbReference type="CDD" id="cd17324">
    <property type="entry name" value="MFS_NepI_like"/>
    <property type="match status" value="1"/>
</dbReference>
<dbReference type="AlphaFoldDB" id="A0A106W9Q4"/>
<feature type="transmembrane region" description="Helical" evidence="4">
    <location>
        <begin position="169"/>
        <end position="192"/>
    </location>
</feature>
<feature type="transmembrane region" description="Helical" evidence="4">
    <location>
        <begin position="111"/>
        <end position="132"/>
    </location>
</feature>
<dbReference type="Pfam" id="PF07690">
    <property type="entry name" value="MFS_1"/>
    <property type="match status" value="2"/>
</dbReference>
<dbReference type="EMBL" id="LPHD01000043">
    <property type="protein sequence ID" value="KWA84632.1"/>
    <property type="molecule type" value="Genomic_DNA"/>
</dbReference>
<keyword evidence="1 4" id="KW-0812">Transmembrane</keyword>
<protein>
    <submittedName>
        <fullName evidence="6">MFS transporter</fullName>
    </submittedName>
</protein>
<evidence type="ECO:0000313" key="6">
    <source>
        <dbReference type="EMBL" id="KWA84632.1"/>
    </source>
</evidence>
<feature type="transmembrane region" description="Helical" evidence="4">
    <location>
        <begin position="58"/>
        <end position="79"/>
    </location>
</feature>
<dbReference type="GO" id="GO:0022857">
    <property type="term" value="F:transmembrane transporter activity"/>
    <property type="evidence" value="ECO:0007669"/>
    <property type="project" value="InterPro"/>
</dbReference>
<evidence type="ECO:0000313" key="7">
    <source>
        <dbReference type="Proteomes" id="UP000060630"/>
    </source>
</evidence>
<dbReference type="PANTHER" id="PTHR42910">
    <property type="entry name" value="TRANSPORTER SCO4007-RELATED"/>
    <property type="match status" value="1"/>
</dbReference>
<reference evidence="6 7" key="1">
    <citation type="submission" date="2015-11" db="EMBL/GenBank/DDBJ databases">
        <title>Expanding the genomic diversity of Burkholderia species for the development of highly accurate diagnostics.</title>
        <authorList>
            <person name="Sahl J."/>
            <person name="Keim P."/>
            <person name="Wagner D."/>
        </authorList>
    </citation>
    <scope>NUCLEOTIDE SEQUENCE [LARGE SCALE GENOMIC DNA]</scope>
    <source>
        <strain evidence="6 7">MSMB2087WGS</strain>
    </source>
</reference>
<evidence type="ECO:0000256" key="1">
    <source>
        <dbReference type="ARBA" id="ARBA00022692"/>
    </source>
</evidence>
<proteinExistence type="predicted"/>
<feature type="transmembrane region" description="Helical" evidence="4">
    <location>
        <begin position="374"/>
        <end position="393"/>
    </location>
</feature>
<feature type="transmembrane region" description="Helical" evidence="4">
    <location>
        <begin position="258"/>
        <end position="275"/>
    </location>
</feature>
<name>A0A106W9Q4_9BURK</name>
<dbReference type="PANTHER" id="PTHR42910:SF1">
    <property type="entry name" value="MAJOR FACILITATOR SUPERFAMILY (MFS) PROFILE DOMAIN-CONTAINING PROTEIN"/>
    <property type="match status" value="1"/>
</dbReference>
<dbReference type="Proteomes" id="UP000060630">
    <property type="component" value="Unassembled WGS sequence"/>
</dbReference>
<sequence>MSSIAPDRPTDAASPHYSRSLLLLLATIAGVSVANIYYNQPLLDSFRAAFPGHASWIGAIPTATQLGYAAGMFLLAPLGDRFDRRLLILLQIAGLSVALVAAAAAPSLAVLAAASLAIGVLSTIAQQAVPFAAEIAPPAARGQAVGTVMSGLLIGILLARTAAGFVAEYFGWRAVFGASVAALVALAAVIVLRLPKSSPTSTLPYGKLLGSMWHLAAELRGLREASLTGAAIFAAFSAFWPVLTLLLAGAPFHLGPQAAGLFGIVGAAGALAAPYAGRVADKRGPRAIISLAIALVALSFVIFALSGASIAGLVIGVIVLDVGVQAAQISNQSRIYALKPDARSRVNTVYMVCYFIGGALGSSAGVAAWRAFGWTGMCAAGLAFAALAGASHLRGGKRGG</sequence>
<accession>A0A106W9Q4</accession>
<comment type="caution">
    <text evidence="6">The sequence shown here is derived from an EMBL/GenBank/DDBJ whole genome shotgun (WGS) entry which is preliminary data.</text>
</comment>
<evidence type="ECO:0000256" key="2">
    <source>
        <dbReference type="ARBA" id="ARBA00022989"/>
    </source>
</evidence>
<organism evidence="6 7">
    <name type="scientific">Burkholderia ubonensis</name>
    <dbReference type="NCBI Taxonomy" id="101571"/>
    <lineage>
        <taxon>Bacteria</taxon>
        <taxon>Pseudomonadati</taxon>
        <taxon>Pseudomonadota</taxon>
        <taxon>Betaproteobacteria</taxon>
        <taxon>Burkholderiales</taxon>
        <taxon>Burkholderiaceae</taxon>
        <taxon>Burkholderia</taxon>
        <taxon>Burkholderia cepacia complex</taxon>
    </lineage>
</organism>
<feature type="transmembrane region" description="Helical" evidence="4">
    <location>
        <begin position="287"/>
        <end position="304"/>
    </location>
</feature>
<dbReference type="InterPro" id="IPR011701">
    <property type="entry name" value="MFS"/>
</dbReference>
<evidence type="ECO:0000256" key="4">
    <source>
        <dbReference type="SAM" id="Phobius"/>
    </source>
</evidence>
<feature type="transmembrane region" description="Helical" evidence="4">
    <location>
        <begin position="21"/>
        <end position="38"/>
    </location>
</feature>
<dbReference type="RefSeq" id="WP_059653474.1">
    <property type="nucleotide sequence ID" value="NZ_LOXJ01000014.1"/>
</dbReference>
<feature type="transmembrane region" description="Helical" evidence="4">
    <location>
        <begin position="86"/>
        <end position="105"/>
    </location>
</feature>
<dbReference type="InterPro" id="IPR036259">
    <property type="entry name" value="MFS_trans_sf"/>
</dbReference>
<evidence type="ECO:0000256" key="3">
    <source>
        <dbReference type="ARBA" id="ARBA00023136"/>
    </source>
</evidence>
<evidence type="ECO:0000259" key="5">
    <source>
        <dbReference type="PROSITE" id="PS50850"/>
    </source>
</evidence>
<feature type="domain" description="Major facilitator superfamily (MFS) profile" evidence="5">
    <location>
        <begin position="18"/>
        <end position="398"/>
    </location>
</feature>
<keyword evidence="3 4" id="KW-0472">Membrane</keyword>
<dbReference type="SUPFAM" id="SSF103473">
    <property type="entry name" value="MFS general substrate transporter"/>
    <property type="match status" value="1"/>
</dbReference>
<feature type="transmembrane region" description="Helical" evidence="4">
    <location>
        <begin position="348"/>
        <end position="368"/>
    </location>
</feature>
<feature type="transmembrane region" description="Helical" evidence="4">
    <location>
        <begin position="144"/>
        <end position="163"/>
    </location>
</feature>